<dbReference type="Proteomes" id="UP000794436">
    <property type="component" value="Unassembled WGS sequence"/>
</dbReference>
<proteinExistence type="predicted"/>
<dbReference type="InterPro" id="IPR000254">
    <property type="entry name" value="CBD"/>
</dbReference>
<dbReference type="InterPro" id="IPR003609">
    <property type="entry name" value="Pan_app"/>
</dbReference>
<feature type="chain" id="PRO_5035475461" description="Apple domain-containing protein" evidence="4">
    <location>
        <begin position="19"/>
        <end position="219"/>
    </location>
</feature>
<keyword evidence="1 4" id="KW-0732">Signal</keyword>
<sequence>MRWSLLLTLLSMATLSRAADERTCGKVKLFTFSDGEIIAVTNATKREDCCAQCGETDGCKVINYGGVWKGVGSQCYLMRNVRQEIPATVGGPVYETVWMSDYDGECNSQKWGVCGNSRGSSCCPNEYYCQPWNPDFYQCVPTPAQCEGLETDIDYYGNDLFRVLGISPDECCEKCAATPSCKTYTFIQQAVDGSQCYLKTSDGGRVRKVGAISGSVVRS</sequence>
<dbReference type="GO" id="GO:0005975">
    <property type="term" value="P:carbohydrate metabolic process"/>
    <property type="evidence" value="ECO:0007669"/>
    <property type="project" value="InterPro"/>
</dbReference>
<dbReference type="AlphaFoldDB" id="A0A8K1CK79"/>
<keyword evidence="7" id="KW-1185">Reference proteome</keyword>
<accession>A0A8K1CK79</accession>
<evidence type="ECO:0000313" key="7">
    <source>
        <dbReference type="Proteomes" id="UP000794436"/>
    </source>
</evidence>
<feature type="domain" description="Apple" evidence="5">
    <location>
        <begin position="146"/>
        <end position="219"/>
    </location>
</feature>
<feature type="signal peptide" evidence="4">
    <location>
        <begin position="1"/>
        <end position="18"/>
    </location>
</feature>
<dbReference type="PANTHER" id="PTHR33946:SF4">
    <property type="entry name" value="COAGULATION FACTOR XI"/>
    <property type="match status" value="1"/>
</dbReference>
<evidence type="ECO:0000256" key="4">
    <source>
        <dbReference type="SAM" id="SignalP"/>
    </source>
</evidence>
<dbReference type="CDD" id="cd01100">
    <property type="entry name" value="APPLE_Factor_XI_like"/>
    <property type="match status" value="1"/>
</dbReference>
<comment type="caution">
    <text evidence="6">The sequence shown here is derived from an EMBL/GenBank/DDBJ whole genome shotgun (WGS) entry which is preliminary data.</text>
</comment>
<dbReference type="OrthoDB" id="148079at2759"/>
<dbReference type="GO" id="GO:0030248">
    <property type="term" value="F:cellulose binding"/>
    <property type="evidence" value="ECO:0007669"/>
    <property type="project" value="InterPro"/>
</dbReference>
<keyword evidence="2" id="KW-0677">Repeat</keyword>
<dbReference type="Gene3D" id="3.50.4.10">
    <property type="entry name" value="Hepatocyte Growth Factor"/>
    <property type="match status" value="2"/>
</dbReference>
<keyword evidence="3" id="KW-1015">Disulfide bond</keyword>
<organism evidence="6 7">
    <name type="scientific">Pythium oligandrum</name>
    <name type="common">Mycoparasitic fungus</name>
    <dbReference type="NCBI Taxonomy" id="41045"/>
    <lineage>
        <taxon>Eukaryota</taxon>
        <taxon>Sar</taxon>
        <taxon>Stramenopiles</taxon>
        <taxon>Oomycota</taxon>
        <taxon>Peronosporomycetes</taxon>
        <taxon>Pythiales</taxon>
        <taxon>Pythiaceae</taxon>
        <taxon>Pythium</taxon>
    </lineage>
</organism>
<dbReference type="GO" id="GO:0006508">
    <property type="term" value="P:proteolysis"/>
    <property type="evidence" value="ECO:0007669"/>
    <property type="project" value="InterPro"/>
</dbReference>
<dbReference type="SMART" id="SM00223">
    <property type="entry name" value="APPLE"/>
    <property type="match status" value="1"/>
</dbReference>
<dbReference type="EMBL" id="SPLM01000038">
    <property type="protein sequence ID" value="TMW64987.1"/>
    <property type="molecule type" value="Genomic_DNA"/>
</dbReference>
<reference evidence="6" key="1">
    <citation type="submission" date="2019-03" db="EMBL/GenBank/DDBJ databases">
        <title>Long read genome sequence of the mycoparasitic Pythium oligandrum ATCC 38472 isolated from sugarbeet rhizosphere.</title>
        <authorList>
            <person name="Gaulin E."/>
        </authorList>
    </citation>
    <scope>NUCLEOTIDE SEQUENCE</scope>
    <source>
        <strain evidence="6">ATCC 38472_TT</strain>
    </source>
</reference>
<evidence type="ECO:0000256" key="3">
    <source>
        <dbReference type="ARBA" id="ARBA00023157"/>
    </source>
</evidence>
<dbReference type="GO" id="GO:0005576">
    <property type="term" value="C:extracellular region"/>
    <property type="evidence" value="ECO:0007669"/>
    <property type="project" value="InterPro"/>
</dbReference>
<dbReference type="PROSITE" id="PS50948">
    <property type="entry name" value="PAN"/>
    <property type="match status" value="1"/>
</dbReference>
<evidence type="ECO:0000256" key="2">
    <source>
        <dbReference type="ARBA" id="ARBA00022737"/>
    </source>
</evidence>
<dbReference type="Pfam" id="PF14295">
    <property type="entry name" value="PAN_4"/>
    <property type="match status" value="1"/>
</dbReference>
<protein>
    <recommendedName>
        <fullName evidence="5">Apple domain-containing protein</fullName>
    </recommendedName>
</protein>
<gene>
    <name evidence="6" type="ORF">Poli38472_009154</name>
</gene>
<name>A0A8K1CK79_PYTOL</name>
<evidence type="ECO:0000259" key="5">
    <source>
        <dbReference type="PROSITE" id="PS50948"/>
    </source>
</evidence>
<evidence type="ECO:0000313" key="6">
    <source>
        <dbReference type="EMBL" id="TMW64987.1"/>
    </source>
</evidence>
<dbReference type="SMART" id="SM00236">
    <property type="entry name" value="fCBD"/>
    <property type="match status" value="1"/>
</dbReference>
<dbReference type="PANTHER" id="PTHR33946">
    <property type="match status" value="1"/>
</dbReference>
<dbReference type="InterPro" id="IPR000177">
    <property type="entry name" value="Apple"/>
</dbReference>
<evidence type="ECO:0000256" key="1">
    <source>
        <dbReference type="ARBA" id="ARBA00022729"/>
    </source>
</evidence>
<dbReference type="Pfam" id="PF00024">
    <property type="entry name" value="PAN_1"/>
    <property type="match status" value="1"/>
</dbReference>